<dbReference type="OrthoDB" id="3405809at2"/>
<sequence length="205" mass="21878">MYFDVSSPDVLSEVHSLRDEVLALARLQQPNLGWDELNASVVRLFGADGLLAPEAAQVLRSYPEAVDAMDRFDNVVLDVDARLAALREATDEVRFAHPELAEVKVINTVADYFSGNDGEGLENTRVVRIAARLRGRQAGISTGRAHMDLAPLLAAGPTAKRNLACLLEADFSAIFVREIHAPAPASASAPAHAAPAPAPAVKHGK</sequence>
<gene>
    <name evidence="2" type="ORF">Tam10B_1308</name>
</gene>
<proteinExistence type="predicted"/>
<protein>
    <submittedName>
        <fullName evidence="2">Uncharacterized protein</fullName>
    </submittedName>
</protein>
<evidence type="ECO:0000313" key="2">
    <source>
        <dbReference type="EMBL" id="OXN00438.1"/>
    </source>
</evidence>
<keyword evidence="3" id="KW-1185">Reference proteome</keyword>
<dbReference type="EMBL" id="NEWD01000016">
    <property type="protein sequence ID" value="OXN00438.1"/>
    <property type="molecule type" value="Genomic_DNA"/>
</dbReference>
<accession>A0A229VXT4</accession>
<dbReference type="Proteomes" id="UP000215433">
    <property type="component" value="Unassembled WGS sequence"/>
</dbReference>
<evidence type="ECO:0000256" key="1">
    <source>
        <dbReference type="SAM" id="MobiDB-lite"/>
    </source>
</evidence>
<evidence type="ECO:0000313" key="3">
    <source>
        <dbReference type="Proteomes" id="UP000215433"/>
    </source>
</evidence>
<comment type="caution">
    <text evidence="2">The sequence shown here is derived from an EMBL/GenBank/DDBJ whole genome shotgun (WGS) entry which is preliminary data.</text>
</comment>
<organism evidence="2 3">
    <name type="scientific">Bifidobacterium vansinderenii</name>
    <dbReference type="NCBI Taxonomy" id="1984871"/>
    <lineage>
        <taxon>Bacteria</taxon>
        <taxon>Bacillati</taxon>
        <taxon>Actinomycetota</taxon>
        <taxon>Actinomycetes</taxon>
        <taxon>Bifidobacteriales</taxon>
        <taxon>Bifidobacteriaceae</taxon>
        <taxon>Bifidobacterium</taxon>
    </lineage>
</organism>
<reference evidence="2 3" key="1">
    <citation type="submission" date="2017-05" db="EMBL/GenBank/DDBJ databases">
        <title>Bifidobacterium vansinderenii sp. nov.</title>
        <authorList>
            <person name="Lugli G.A."/>
            <person name="Duranti S."/>
            <person name="Mangifesta M."/>
        </authorList>
    </citation>
    <scope>NUCLEOTIDE SEQUENCE [LARGE SCALE GENOMIC DNA]</scope>
    <source>
        <strain evidence="2 3">Tam10B</strain>
    </source>
</reference>
<dbReference type="AlphaFoldDB" id="A0A229VXT4"/>
<feature type="region of interest" description="Disordered" evidence="1">
    <location>
        <begin position="186"/>
        <end position="205"/>
    </location>
</feature>
<dbReference type="RefSeq" id="WP_093960465.1">
    <property type="nucleotide sequence ID" value="NZ_NEWD01000016.1"/>
</dbReference>
<feature type="compositionally biased region" description="Low complexity" evidence="1">
    <location>
        <begin position="186"/>
        <end position="195"/>
    </location>
</feature>
<name>A0A229VXT4_9BIFI</name>